<keyword evidence="6" id="KW-1185">Reference proteome</keyword>
<dbReference type="InterPro" id="IPR009057">
    <property type="entry name" value="Homeodomain-like_sf"/>
</dbReference>
<dbReference type="InterPro" id="IPR018060">
    <property type="entry name" value="HTH_AraC"/>
</dbReference>
<keyword evidence="1" id="KW-0805">Transcription regulation</keyword>
<dbReference type="GO" id="GO:0003700">
    <property type="term" value="F:DNA-binding transcription factor activity"/>
    <property type="evidence" value="ECO:0007669"/>
    <property type="project" value="InterPro"/>
</dbReference>
<evidence type="ECO:0000256" key="1">
    <source>
        <dbReference type="ARBA" id="ARBA00023015"/>
    </source>
</evidence>
<evidence type="ECO:0000256" key="2">
    <source>
        <dbReference type="ARBA" id="ARBA00023125"/>
    </source>
</evidence>
<evidence type="ECO:0000259" key="4">
    <source>
        <dbReference type="SMART" id="SM00342"/>
    </source>
</evidence>
<evidence type="ECO:0000313" key="6">
    <source>
        <dbReference type="Proteomes" id="UP000198601"/>
    </source>
</evidence>
<dbReference type="STRING" id="624147.SAMN04487970_10289"/>
<evidence type="ECO:0000313" key="5">
    <source>
        <dbReference type="EMBL" id="SCW68143.1"/>
    </source>
</evidence>
<name>A0A1G4SG49_9BACL</name>
<keyword evidence="3" id="KW-0804">Transcription</keyword>
<protein>
    <submittedName>
        <fullName evidence="5">Helix-turn-helix domain-containing protein</fullName>
    </submittedName>
</protein>
<dbReference type="Pfam" id="PF12833">
    <property type="entry name" value="HTH_18"/>
    <property type="match status" value="1"/>
</dbReference>
<feature type="domain" description="HTH araC/xylS-type" evidence="4">
    <location>
        <begin position="178"/>
        <end position="261"/>
    </location>
</feature>
<proteinExistence type="predicted"/>
<dbReference type="SMART" id="SM00342">
    <property type="entry name" value="HTH_ARAC"/>
    <property type="match status" value="1"/>
</dbReference>
<dbReference type="RefSeq" id="WP_090674011.1">
    <property type="nucleotide sequence ID" value="NZ_FMTT01000028.1"/>
</dbReference>
<dbReference type="SUPFAM" id="SSF46689">
    <property type="entry name" value="Homeodomain-like"/>
    <property type="match status" value="2"/>
</dbReference>
<dbReference type="Gene3D" id="1.10.10.60">
    <property type="entry name" value="Homeodomain-like"/>
    <property type="match status" value="2"/>
</dbReference>
<dbReference type="PANTHER" id="PTHR43280">
    <property type="entry name" value="ARAC-FAMILY TRANSCRIPTIONAL REGULATOR"/>
    <property type="match status" value="1"/>
</dbReference>
<dbReference type="GO" id="GO:0043565">
    <property type="term" value="F:sequence-specific DNA binding"/>
    <property type="evidence" value="ECO:0007669"/>
    <property type="project" value="InterPro"/>
</dbReference>
<evidence type="ECO:0000256" key="3">
    <source>
        <dbReference type="ARBA" id="ARBA00023163"/>
    </source>
</evidence>
<dbReference type="Proteomes" id="UP000198601">
    <property type="component" value="Unassembled WGS sequence"/>
</dbReference>
<keyword evidence="2" id="KW-0238">DNA-binding</keyword>
<organism evidence="5 6">
    <name type="scientific">Paenibacillus tianmuensis</name>
    <dbReference type="NCBI Taxonomy" id="624147"/>
    <lineage>
        <taxon>Bacteria</taxon>
        <taxon>Bacillati</taxon>
        <taxon>Bacillota</taxon>
        <taxon>Bacilli</taxon>
        <taxon>Bacillales</taxon>
        <taxon>Paenibacillaceae</taxon>
        <taxon>Paenibacillus</taxon>
    </lineage>
</organism>
<sequence length="267" mass="30997">MHFQQLAAMIPVFETVDSGTASRLIDCGPDSHRIIIVLRGHVTLSAQGHEPVVVTKGFACHPAHSPFDLQVPKTKEAEYAVITYRVFPENSAWTMYGPLRTHSEVKIKYMLDELIRTAEEIRTDSEEEEAVQLFRKRLILERILFIFLYETHRRQEEPSSDLAIKESLSYINEHYMLKLTLPMLAQRAGMSEGHYTVLFKKHTGTTMTHYLRRLRIQKAQQMFLQTRLPAKEIAQRVGFADYFHFSRIFKQEVGCSPTAFQRNRPEI</sequence>
<dbReference type="AlphaFoldDB" id="A0A1G4SG49"/>
<accession>A0A1G4SG49</accession>
<dbReference type="OrthoDB" id="9807321at2"/>
<dbReference type="PANTHER" id="PTHR43280:SF2">
    <property type="entry name" value="HTH-TYPE TRANSCRIPTIONAL REGULATOR EXSA"/>
    <property type="match status" value="1"/>
</dbReference>
<dbReference type="EMBL" id="FMTT01000028">
    <property type="protein sequence ID" value="SCW68143.1"/>
    <property type="molecule type" value="Genomic_DNA"/>
</dbReference>
<reference evidence="6" key="1">
    <citation type="submission" date="2016-10" db="EMBL/GenBank/DDBJ databases">
        <authorList>
            <person name="Varghese N."/>
            <person name="Submissions S."/>
        </authorList>
    </citation>
    <scope>NUCLEOTIDE SEQUENCE [LARGE SCALE GENOMIC DNA]</scope>
    <source>
        <strain evidence="6">CGMCC 1.8946</strain>
    </source>
</reference>
<gene>
    <name evidence="5" type="ORF">SAMN04487970_10289</name>
</gene>